<dbReference type="RefSeq" id="WP_349225548.1">
    <property type="nucleotide sequence ID" value="NZ_JBBNFG020000008.1"/>
</dbReference>
<reference evidence="1 2" key="1">
    <citation type="submission" date="2024-04" db="EMBL/GenBank/DDBJ databases">
        <title>Human intestinal bacterial collection.</title>
        <authorList>
            <person name="Pauvert C."/>
            <person name="Hitch T.C.A."/>
            <person name="Clavel T."/>
        </authorList>
    </citation>
    <scope>NUCLEOTIDE SEQUENCE [LARGE SCALE GENOMIC DNA]</scope>
    <source>
        <strain evidence="1 2">CLA-AA-H174</strain>
    </source>
</reference>
<accession>A0ABV1FW02</accession>
<name>A0ABV1FW02_9BACT</name>
<keyword evidence="2" id="KW-1185">Reference proteome</keyword>
<protein>
    <submittedName>
        <fullName evidence="1">Uncharacterized protein</fullName>
    </submittedName>
</protein>
<dbReference type="Proteomes" id="UP001465717">
    <property type="component" value="Unassembled WGS sequence"/>
</dbReference>
<organism evidence="1 2">
    <name type="scientific">Segatella sinensis</name>
    <dbReference type="NCBI Taxonomy" id="3085167"/>
    <lineage>
        <taxon>Bacteria</taxon>
        <taxon>Pseudomonadati</taxon>
        <taxon>Bacteroidota</taxon>
        <taxon>Bacteroidia</taxon>
        <taxon>Bacteroidales</taxon>
        <taxon>Prevotellaceae</taxon>
        <taxon>Segatella</taxon>
    </lineage>
</organism>
<evidence type="ECO:0000313" key="2">
    <source>
        <dbReference type="Proteomes" id="UP001465717"/>
    </source>
</evidence>
<sequence>MMMTNEPNNDNRYLDDDNSCPQYNSLNDIRLRKEALRKSIEADDKKIKTLWISLFTKPDAFKKDASRGKRLQSMMSIGMGAFDGALLAWKLYRKFKKKK</sequence>
<proteinExistence type="predicted"/>
<gene>
    <name evidence="1" type="ORF">AAAT87_02660</name>
</gene>
<dbReference type="EMBL" id="JBBNGE010000006">
    <property type="protein sequence ID" value="MEQ2507179.1"/>
    <property type="molecule type" value="Genomic_DNA"/>
</dbReference>
<evidence type="ECO:0000313" key="1">
    <source>
        <dbReference type="EMBL" id="MEQ2507179.1"/>
    </source>
</evidence>
<comment type="caution">
    <text evidence="1">The sequence shown here is derived from an EMBL/GenBank/DDBJ whole genome shotgun (WGS) entry which is preliminary data.</text>
</comment>